<accession>A0ACC8X8Y6</accession>
<protein>
    <submittedName>
        <fullName evidence="1">Asparagine synthase (Glutamine-hydrolyzing)</fullName>
    </submittedName>
</protein>
<evidence type="ECO:0000313" key="2">
    <source>
        <dbReference type="Proteomes" id="UP000188605"/>
    </source>
</evidence>
<proteinExistence type="predicted"/>
<dbReference type="EMBL" id="LJDB01000086">
    <property type="protein sequence ID" value="ONI38517.1"/>
    <property type="molecule type" value="Genomic_DNA"/>
</dbReference>
<sequence>MCSICGIVDFKNKLAVNANIAKEMGATLIHRGPDQQGIFVNNEVALQHNRLAIMDIERGLQPMTRTVGGKSYTIVYNGEIYNTPELRKELESKGINFETHCDTEVVLYTYIVYKDNCASKLNGIFGFVIYDEFESKVYIARDRFGIKPLFFSKVNTTFLFGSEIKSLLKHPQVSPKIDKEGMWQLLYLAPNKIAGTSVFKDIYEVKPAYHGYFKENSLTLEPYWKLEAKEFVGNREEAIETTKYLLTDAIKRQLVSDAPLATFLSGGIDSSIISSVASRHYKENNQVLNTYSFEYEGNKDNFHNTLFQPQKDDEFAVYLAKYLGTNHTILTATTNHIVNYLTDATYFKDVPGMADIDSSLLYYCREVKKAHTVSLSGECADEIFGGYPWFYREEMLSKGFFPWIHAPHKRPSLFNEDMIKPKAGFDFMQEIYLKSLKECPVLDTDTKSMRQSRIGTWLSTNYFMTSLLDRKDRMSMASGLEVRVPFADHRILEYVYNVPWEIKFEGNVEKALLRNAMADYLPDLILHRKKSPYPKTHNPQYEKCVIEILQTALQNKASLLSQLINPTEIDELIQCDNVTWFGQLMSKPQLIAWLIQLDYWFEKYNIELV</sequence>
<comment type="caution">
    <text evidence="1">The sequence shown here is derived from an EMBL/GenBank/DDBJ whole genome shotgun (WGS) entry which is preliminary data.</text>
</comment>
<name>A0ACC8X8Y6_9FIRM</name>
<gene>
    <name evidence="1" type="ORF">AN396_10495</name>
</gene>
<keyword evidence="2" id="KW-1185">Reference proteome</keyword>
<reference evidence="1" key="1">
    <citation type="submission" date="2016-08" db="EMBL/GenBank/DDBJ databases">
        <authorList>
            <person name="Ngugi D.K."/>
            <person name="Miyake S."/>
            <person name="Stingl U."/>
        </authorList>
    </citation>
    <scope>NUCLEOTIDE SEQUENCE</scope>
    <source>
        <strain evidence="1">SCG-B11WGA-EpuloA1</strain>
    </source>
</reference>
<dbReference type="Proteomes" id="UP000188605">
    <property type="component" value="Unassembled WGS sequence"/>
</dbReference>
<organism evidence="1 2">
    <name type="scientific">Candidatus Epulonipiscium fishelsonii</name>
    <dbReference type="NCBI Taxonomy" id="77094"/>
    <lineage>
        <taxon>Bacteria</taxon>
        <taxon>Bacillati</taxon>
        <taxon>Bacillota</taxon>
        <taxon>Clostridia</taxon>
        <taxon>Lachnospirales</taxon>
        <taxon>Lachnospiraceae</taxon>
        <taxon>Candidatus Epulonipiscium</taxon>
    </lineage>
</organism>
<evidence type="ECO:0000313" key="1">
    <source>
        <dbReference type="EMBL" id="ONI38517.1"/>
    </source>
</evidence>